<accession>A0A1V4IUK4</accession>
<dbReference type="Gene3D" id="3.40.50.2300">
    <property type="match status" value="1"/>
</dbReference>
<organism evidence="2 3">
    <name type="scientific">Clostridium chromiireducens</name>
    <dbReference type="NCBI Taxonomy" id="225345"/>
    <lineage>
        <taxon>Bacteria</taxon>
        <taxon>Bacillati</taxon>
        <taxon>Bacillota</taxon>
        <taxon>Clostridia</taxon>
        <taxon>Eubacteriales</taxon>
        <taxon>Clostridiaceae</taxon>
        <taxon>Clostridium</taxon>
    </lineage>
</organism>
<keyword evidence="3" id="KW-1185">Reference proteome</keyword>
<evidence type="ECO:0000313" key="2">
    <source>
        <dbReference type="EMBL" id="OPJ63728.1"/>
    </source>
</evidence>
<evidence type="ECO:0000259" key="1">
    <source>
        <dbReference type="Pfam" id="PF13407"/>
    </source>
</evidence>
<dbReference type="RefSeq" id="WP_341456888.1">
    <property type="nucleotide sequence ID" value="NZ_MZGT01000016.1"/>
</dbReference>
<dbReference type="STRING" id="225345.CLCHR_15430"/>
<dbReference type="InterPro" id="IPR025997">
    <property type="entry name" value="SBP_2_dom"/>
</dbReference>
<sequence length="125" mass="13937">MTILKKLLSFIIVYILLFHSIENTAHASQNISNQKPLNVGVFLVDLSNAFNSDLKKSLEELQKESGNKIKFTVFDGKANQSVQNDDIARELDSDFDVFVVAPISSNEDQVSDALNKIVDAKRPLI</sequence>
<evidence type="ECO:0000313" key="3">
    <source>
        <dbReference type="Proteomes" id="UP000191056"/>
    </source>
</evidence>
<dbReference type="Proteomes" id="UP000191056">
    <property type="component" value="Unassembled WGS sequence"/>
</dbReference>
<reference evidence="2 3" key="1">
    <citation type="submission" date="2017-03" db="EMBL/GenBank/DDBJ databases">
        <title>Genome sequence of Clostridium chromiireducens DSM 23318.</title>
        <authorList>
            <person name="Poehlein A."/>
            <person name="Daniel R."/>
        </authorList>
    </citation>
    <scope>NUCLEOTIDE SEQUENCE [LARGE SCALE GENOMIC DNA]</scope>
    <source>
        <strain evidence="2 3">DSM 23318</strain>
    </source>
</reference>
<protein>
    <recommendedName>
        <fullName evidence="1">Periplasmic binding protein domain-containing protein</fullName>
    </recommendedName>
</protein>
<dbReference type="Pfam" id="PF13407">
    <property type="entry name" value="Peripla_BP_4"/>
    <property type="match status" value="1"/>
</dbReference>
<dbReference type="EMBL" id="MZGT01000016">
    <property type="protein sequence ID" value="OPJ63728.1"/>
    <property type="molecule type" value="Genomic_DNA"/>
</dbReference>
<dbReference type="SUPFAM" id="SSF53822">
    <property type="entry name" value="Periplasmic binding protein-like I"/>
    <property type="match status" value="1"/>
</dbReference>
<feature type="domain" description="Periplasmic binding protein" evidence="1">
    <location>
        <begin position="39"/>
        <end position="124"/>
    </location>
</feature>
<dbReference type="InterPro" id="IPR028082">
    <property type="entry name" value="Peripla_BP_I"/>
</dbReference>
<comment type="caution">
    <text evidence="2">The sequence shown here is derived from an EMBL/GenBank/DDBJ whole genome shotgun (WGS) entry which is preliminary data.</text>
</comment>
<proteinExistence type="predicted"/>
<dbReference type="AlphaFoldDB" id="A0A1V4IUK4"/>
<name>A0A1V4IUK4_9CLOT</name>
<gene>
    <name evidence="2" type="ORF">CLCHR_15430</name>
</gene>